<protein>
    <submittedName>
        <fullName evidence="3">Helix-turn-helix protein</fullName>
    </submittedName>
</protein>
<evidence type="ECO:0000313" key="4">
    <source>
        <dbReference type="Proteomes" id="UP000318186"/>
    </source>
</evidence>
<dbReference type="Gene3D" id="1.10.260.40">
    <property type="entry name" value="lambda repressor-like DNA-binding domains"/>
    <property type="match status" value="1"/>
</dbReference>
<dbReference type="GO" id="GO:0003677">
    <property type="term" value="F:DNA binding"/>
    <property type="evidence" value="ECO:0007669"/>
    <property type="project" value="InterPro"/>
</dbReference>
<dbReference type="SMART" id="SM00530">
    <property type="entry name" value="HTH_XRE"/>
    <property type="match status" value="1"/>
</dbReference>
<proteinExistence type="predicted"/>
<evidence type="ECO:0000256" key="1">
    <source>
        <dbReference type="SAM" id="MobiDB-lite"/>
    </source>
</evidence>
<dbReference type="Proteomes" id="UP000318186">
    <property type="component" value="Unassembled WGS sequence"/>
</dbReference>
<reference evidence="3 4" key="1">
    <citation type="submission" date="2019-06" db="EMBL/GenBank/DDBJ databases">
        <title>Sequencing the genomes of 1000 actinobacteria strains.</title>
        <authorList>
            <person name="Klenk H.-P."/>
        </authorList>
    </citation>
    <scope>NUCLEOTIDE SEQUENCE [LARGE SCALE GENOMIC DNA]</scope>
    <source>
        <strain evidence="3 4">DSM 42059</strain>
    </source>
</reference>
<name>A0A561TXF6_9ACTN</name>
<feature type="domain" description="HTH cro/C1-type" evidence="2">
    <location>
        <begin position="28"/>
        <end position="81"/>
    </location>
</feature>
<accession>A0A561TXF6</accession>
<dbReference type="InterPro" id="IPR010982">
    <property type="entry name" value="Lambda_DNA-bd_dom_sf"/>
</dbReference>
<comment type="caution">
    <text evidence="3">The sequence shown here is derived from an EMBL/GenBank/DDBJ whole genome shotgun (WGS) entry which is preliminary data.</text>
</comment>
<evidence type="ECO:0000313" key="3">
    <source>
        <dbReference type="EMBL" id="TWF91795.1"/>
    </source>
</evidence>
<dbReference type="CDD" id="cd00093">
    <property type="entry name" value="HTH_XRE"/>
    <property type="match status" value="1"/>
</dbReference>
<feature type="region of interest" description="Disordered" evidence="1">
    <location>
        <begin position="93"/>
        <end position="125"/>
    </location>
</feature>
<sequence length="486" mass="50527">MVRVTGDMGPVPSDAGGAEAWRSFGVRLRQWRRRAGLTQAQVGARVGYDHTAISKLEHGSRRTPLPLARRLDDLLTAGGDLVSACEAAEAREAAGATGGAGEGPRPGDTPARRGPLPGEPAGGALLAMLPPGTVLPSSLPAYGLACPVHGRDGCAVPALSDVVELHAAFCALGPDASSHPALDAETVHALTALLAVCLRADEERAWPGATAVVERTLHAMLRWMALPAAPYQRQLAPLAAEYAQSAGCLRLLWGRNGTAMAWLDRSLLWSAMAGRVGTEVAALSDMSTLARLEGDGPSALAYGGAIAQAAAGRPWAGAMSDLYQARGHAVRGDAPQTLRHIDRAWSQLDRVEERDETEAPWLSVASVSLRVESGAAGALRDLAAATGDRRFALRAVTAAVTALGLLPPGMHSARMLFLARMADAHACAGDLSAAQAVAGPVLDTTEVTPSTLLGQELRGLHGRLAARGAGRPETDDFVRRLAAVVR</sequence>
<dbReference type="InterPro" id="IPR001387">
    <property type="entry name" value="Cro/C1-type_HTH"/>
</dbReference>
<dbReference type="EMBL" id="VIWW01000002">
    <property type="protein sequence ID" value="TWF91795.1"/>
    <property type="molecule type" value="Genomic_DNA"/>
</dbReference>
<evidence type="ECO:0000259" key="2">
    <source>
        <dbReference type="PROSITE" id="PS50943"/>
    </source>
</evidence>
<gene>
    <name evidence="3" type="ORF">FHX80_12111</name>
</gene>
<dbReference type="Pfam" id="PF13560">
    <property type="entry name" value="HTH_31"/>
    <property type="match status" value="1"/>
</dbReference>
<dbReference type="AlphaFoldDB" id="A0A561TXF6"/>
<organism evidence="3 4">
    <name type="scientific">Streptomyces brevispora</name>
    <dbReference type="NCBI Taxonomy" id="887462"/>
    <lineage>
        <taxon>Bacteria</taxon>
        <taxon>Bacillati</taxon>
        <taxon>Actinomycetota</taxon>
        <taxon>Actinomycetes</taxon>
        <taxon>Kitasatosporales</taxon>
        <taxon>Streptomycetaceae</taxon>
        <taxon>Streptomyces</taxon>
    </lineage>
</organism>
<dbReference type="PROSITE" id="PS50943">
    <property type="entry name" value="HTH_CROC1"/>
    <property type="match status" value="1"/>
</dbReference>
<dbReference type="SUPFAM" id="SSF47413">
    <property type="entry name" value="lambda repressor-like DNA-binding domains"/>
    <property type="match status" value="1"/>
</dbReference>